<accession>N2B5R7</accession>
<evidence type="ECO:0000256" key="10">
    <source>
        <dbReference type="ARBA" id="ARBA00023136"/>
    </source>
</evidence>
<keyword evidence="6" id="KW-0598">Phosphotransferase system</keyword>
<comment type="caution">
    <text evidence="15">The sequence shown here is derived from an EMBL/GenBank/DDBJ whole genome shotgun (WGS) entry which is preliminary data.</text>
</comment>
<evidence type="ECO:0000256" key="2">
    <source>
        <dbReference type="ARBA" id="ARBA00022448"/>
    </source>
</evidence>
<evidence type="ECO:0000256" key="4">
    <source>
        <dbReference type="ARBA" id="ARBA00022597"/>
    </source>
</evidence>
<keyword evidence="16" id="KW-1185">Reference proteome</keyword>
<dbReference type="HOGENOM" id="CLU_012312_2_0_9"/>
<feature type="active site" description="Phosphocysteine intermediate; for EIIB activity" evidence="11">
    <location>
        <position position="27"/>
    </location>
</feature>
<feature type="transmembrane region" description="Helical" evidence="12">
    <location>
        <begin position="439"/>
        <end position="459"/>
    </location>
</feature>
<dbReference type="PANTHER" id="PTHR30175:SF1">
    <property type="entry name" value="PTS SYSTEM ARBUTIN-, CELLOBIOSE-, AND SALICIN-SPECIFIC EIIBC COMPONENT-RELATED"/>
    <property type="match status" value="1"/>
</dbReference>
<dbReference type="GO" id="GO:0005886">
    <property type="term" value="C:plasma membrane"/>
    <property type="evidence" value="ECO:0007669"/>
    <property type="project" value="UniProtKB-SubCell"/>
</dbReference>
<dbReference type="FunFam" id="3.30.1360.60:FF:000001">
    <property type="entry name" value="PTS system glucose-specific IIBC component PtsG"/>
    <property type="match status" value="1"/>
</dbReference>
<reference evidence="15 16" key="1">
    <citation type="journal article" date="2014" name="Genome Announc.">
        <title>Draft genome sequences of the altered schaedler flora, a defined bacterial community from gnotobiotic mice.</title>
        <authorList>
            <person name="Wannemuehler M.J."/>
            <person name="Overstreet A.M."/>
            <person name="Ward D.V."/>
            <person name="Phillips G.J."/>
        </authorList>
    </citation>
    <scope>NUCLEOTIDE SEQUENCE [LARGE SCALE GENOMIC DNA]</scope>
    <source>
        <strain evidence="15 16">ASF492</strain>
    </source>
</reference>
<feature type="transmembrane region" description="Helical" evidence="12">
    <location>
        <begin position="368"/>
        <end position="387"/>
    </location>
</feature>
<keyword evidence="3" id="KW-1003">Cell membrane</keyword>
<evidence type="ECO:0000256" key="6">
    <source>
        <dbReference type="ARBA" id="ARBA00022683"/>
    </source>
</evidence>
<evidence type="ECO:0000259" key="14">
    <source>
        <dbReference type="PROSITE" id="PS51103"/>
    </source>
</evidence>
<dbReference type="Proteomes" id="UP000012589">
    <property type="component" value="Unassembled WGS sequence"/>
</dbReference>
<evidence type="ECO:0000256" key="3">
    <source>
        <dbReference type="ARBA" id="ARBA00022475"/>
    </source>
</evidence>
<dbReference type="InterPro" id="IPR018113">
    <property type="entry name" value="PTrfase_EIIB_Cys"/>
</dbReference>
<evidence type="ECO:0000256" key="5">
    <source>
        <dbReference type="ARBA" id="ARBA00022679"/>
    </source>
</evidence>
<dbReference type="AlphaFoldDB" id="N2B5R7"/>
<dbReference type="PANTHER" id="PTHR30175">
    <property type="entry name" value="PHOSPHOTRANSFERASE SYSTEM TRANSPORT PROTEIN"/>
    <property type="match status" value="1"/>
</dbReference>
<feature type="domain" description="PTS EIIB type-1" evidence="13">
    <location>
        <begin position="5"/>
        <end position="87"/>
    </location>
</feature>
<evidence type="ECO:0000313" key="15">
    <source>
        <dbReference type="EMBL" id="EMZ36992.1"/>
    </source>
</evidence>
<gene>
    <name evidence="15" type="ORF">C823_00588</name>
</gene>
<evidence type="ECO:0000256" key="1">
    <source>
        <dbReference type="ARBA" id="ARBA00004651"/>
    </source>
</evidence>
<dbReference type="GO" id="GO:0015771">
    <property type="term" value="P:trehalose transport"/>
    <property type="evidence" value="ECO:0007669"/>
    <property type="project" value="TreeGrafter"/>
</dbReference>
<dbReference type="PROSITE" id="PS51098">
    <property type="entry name" value="PTS_EIIB_TYPE_1"/>
    <property type="match status" value="1"/>
</dbReference>
<dbReference type="SUPFAM" id="SSF55604">
    <property type="entry name" value="Glucose permease domain IIB"/>
    <property type="match status" value="1"/>
</dbReference>
<dbReference type="PATRIC" id="fig|1235802.3.peg.621"/>
<organism evidence="15 16">
    <name type="scientific">Eubacterium plexicaudatum ASF492</name>
    <dbReference type="NCBI Taxonomy" id="1235802"/>
    <lineage>
        <taxon>Bacteria</taxon>
        <taxon>Bacillati</taxon>
        <taxon>Bacillota</taxon>
        <taxon>Clostridia</taxon>
        <taxon>Eubacteriales</taxon>
        <taxon>Eubacteriaceae</taxon>
        <taxon>Eubacterium</taxon>
    </lineage>
</organism>
<dbReference type="STRING" id="1235802.C823_00588"/>
<proteinExistence type="predicted"/>
<dbReference type="Pfam" id="PF02378">
    <property type="entry name" value="PTS_EIIC"/>
    <property type="match status" value="1"/>
</dbReference>
<sequence length="469" mass="50084">MANNAEIAQNVMNAIGGTKNVTSVTHCMTRLRFVLKDETIPSDEKVKNIQGVLSVVRNGGQYQVVIGPNVQKVYEEVCRIGGFTQKEAVKEESATEHPAEKKKLTPKEVGKNIIGYMGGCMTPMIPVMLAGGLFSCINAIFGPGLLKLYGEGSDMQVLFQFLYNAAYYFMPILVGFNAAKLLNINQMLGAYMGCILIAPELISIVDSGEPFAVFGIPCTLNNYSQTVLPIMLSVYAMSLIYKVVKKYMPDFLTTVFTPFLTMLISTPIALCILAPLGSIAGNAISGSLAAFGNATGFFGVAVIAAIWELLVMTGMHMALMMPMMASFFETGVMSGPLVSGNFATWACFGVALGAALRLKKREDKSTAFGFFISGIVGGITEPVLYGLCLRYNRLFLSMAAGGFVGGAYAGITNLCGYSITSPNFLTLLSYAGGTTANLVNGVIGSVLAFAVATIMTYLIGFSKKDLEET</sequence>
<dbReference type="EMBL" id="AQFT01000017">
    <property type="protein sequence ID" value="EMZ36992.1"/>
    <property type="molecule type" value="Genomic_DNA"/>
</dbReference>
<keyword evidence="2" id="KW-0813">Transport</keyword>
<keyword evidence="10 12" id="KW-0472">Membrane</keyword>
<keyword evidence="8" id="KW-0418">Kinase</keyword>
<dbReference type="PROSITE" id="PS01035">
    <property type="entry name" value="PTS_EIIB_TYPE_1_CYS"/>
    <property type="match status" value="1"/>
</dbReference>
<dbReference type="Gene3D" id="3.30.1360.60">
    <property type="entry name" value="Glucose permease domain IIB"/>
    <property type="match status" value="1"/>
</dbReference>
<feature type="transmembrane region" description="Helical" evidence="12">
    <location>
        <begin position="113"/>
        <end position="141"/>
    </location>
</feature>
<evidence type="ECO:0000313" key="16">
    <source>
        <dbReference type="Proteomes" id="UP000012589"/>
    </source>
</evidence>
<dbReference type="InterPro" id="IPR001996">
    <property type="entry name" value="PTS_IIB_1"/>
</dbReference>
<evidence type="ECO:0000256" key="7">
    <source>
        <dbReference type="ARBA" id="ARBA00022692"/>
    </source>
</evidence>
<feature type="transmembrane region" description="Helical" evidence="12">
    <location>
        <begin position="332"/>
        <end position="356"/>
    </location>
</feature>
<dbReference type="InterPro" id="IPR003352">
    <property type="entry name" value="PTS_EIIC"/>
</dbReference>
<dbReference type="InterPro" id="IPR050558">
    <property type="entry name" value="PTS_Sugar-Specific_Components"/>
</dbReference>
<keyword evidence="5" id="KW-0808">Transferase</keyword>
<feature type="transmembrane region" description="Helical" evidence="12">
    <location>
        <begin position="394"/>
        <end position="419"/>
    </location>
</feature>
<keyword evidence="7 12" id="KW-0812">Transmembrane</keyword>
<dbReference type="OrthoDB" id="92465at2"/>
<dbReference type="eggNOG" id="COG1264">
    <property type="taxonomic scope" value="Bacteria"/>
</dbReference>
<dbReference type="eggNOG" id="COG1263">
    <property type="taxonomic scope" value="Bacteria"/>
</dbReference>
<feature type="transmembrane region" description="Helical" evidence="12">
    <location>
        <begin position="161"/>
        <end position="179"/>
    </location>
</feature>
<evidence type="ECO:0000259" key="13">
    <source>
        <dbReference type="PROSITE" id="PS51098"/>
    </source>
</evidence>
<keyword evidence="4" id="KW-0762">Sugar transport</keyword>
<evidence type="ECO:0000256" key="11">
    <source>
        <dbReference type="PROSITE-ProRule" id="PRU00421"/>
    </source>
</evidence>
<dbReference type="GO" id="GO:0016301">
    <property type="term" value="F:kinase activity"/>
    <property type="evidence" value="ECO:0007669"/>
    <property type="project" value="UniProtKB-KW"/>
</dbReference>
<dbReference type="CDD" id="cd00212">
    <property type="entry name" value="PTS_IIB_glc"/>
    <property type="match status" value="1"/>
</dbReference>
<feature type="transmembrane region" description="Helical" evidence="12">
    <location>
        <begin position="188"/>
        <end position="205"/>
    </location>
</feature>
<evidence type="ECO:0000256" key="8">
    <source>
        <dbReference type="ARBA" id="ARBA00022777"/>
    </source>
</evidence>
<feature type="transmembrane region" description="Helical" evidence="12">
    <location>
        <begin position="251"/>
        <end position="276"/>
    </location>
</feature>
<dbReference type="GO" id="GO:0090589">
    <property type="term" value="F:protein-phosphocysteine-trehalose phosphotransferase system transporter activity"/>
    <property type="evidence" value="ECO:0007669"/>
    <property type="project" value="TreeGrafter"/>
</dbReference>
<dbReference type="InterPro" id="IPR036878">
    <property type="entry name" value="Glu_permease_IIB"/>
</dbReference>
<dbReference type="GO" id="GO:0008982">
    <property type="term" value="F:protein-N(PI)-phosphohistidine-sugar phosphotransferase activity"/>
    <property type="evidence" value="ECO:0007669"/>
    <property type="project" value="InterPro"/>
</dbReference>
<keyword evidence="9 12" id="KW-1133">Transmembrane helix</keyword>
<feature type="transmembrane region" description="Helical" evidence="12">
    <location>
        <begin position="288"/>
        <end position="311"/>
    </location>
</feature>
<dbReference type="GO" id="GO:0009401">
    <property type="term" value="P:phosphoenolpyruvate-dependent sugar phosphotransferase system"/>
    <property type="evidence" value="ECO:0007669"/>
    <property type="project" value="UniProtKB-KW"/>
</dbReference>
<dbReference type="InterPro" id="IPR013013">
    <property type="entry name" value="PTS_EIIC_1"/>
</dbReference>
<feature type="domain" description="PTS EIIC type-1" evidence="14">
    <location>
        <begin position="127"/>
        <end position="469"/>
    </location>
</feature>
<evidence type="ECO:0000256" key="9">
    <source>
        <dbReference type="ARBA" id="ARBA00022989"/>
    </source>
</evidence>
<name>N2B5R7_9FIRM</name>
<protein>
    <submittedName>
        <fullName evidence="15">PTS system, glucose-like IIB component</fullName>
    </submittedName>
</protein>
<feature type="transmembrane region" description="Helical" evidence="12">
    <location>
        <begin position="225"/>
        <end position="244"/>
    </location>
</feature>
<comment type="subcellular location">
    <subcellularLocation>
        <location evidence="1">Cell membrane</location>
        <topology evidence="1">Multi-pass membrane protein</topology>
    </subcellularLocation>
</comment>
<dbReference type="Pfam" id="PF00367">
    <property type="entry name" value="PTS_EIIB"/>
    <property type="match status" value="1"/>
</dbReference>
<dbReference type="PROSITE" id="PS51103">
    <property type="entry name" value="PTS_EIIC_TYPE_1"/>
    <property type="match status" value="1"/>
</dbReference>
<evidence type="ECO:0000256" key="12">
    <source>
        <dbReference type="SAM" id="Phobius"/>
    </source>
</evidence>